<keyword evidence="2" id="KW-1185">Reference proteome</keyword>
<dbReference type="AlphaFoldDB" id="I2GTW7"/>
<name>I2GTW7_9BACT</name>
<dbReference type="Proteomes" id="UP000009309">
    <property type="component" value="Plasmid pFLIM01"/>
</dbReference>
<dbReference type="RefSeq" id="WP_015056903.1">
    <property type="nucleotide sequence ID" value="NC_019017.1"/>
</dbReference>
<protein>
    <recommendedName>
        <fullName evidence="3">DUF3846 domain-containing protein</fullName>
    </recommendedName>
</protein>
<reference evidence="1 2" key="1">
    <citation type="journal article" date="2012" name="J. Bacteriol.">
        <title>Genome Sequence of the Filamentous Bacterium Fibrisoma limi BUZ 3T.</title>
        <authorList>
            <person name="Filippini M."/>
            <person name="Qi W."/>
            <person name="Jaenicke S."/>
            <person name="Goesmann A."/>
            <person name="Smits T.H."/>
            <person name="Bagheri H.C."/>
        </authorList>
    </citation>
    <scope>NUCLEOTIDE SEQUENCE [LARGE SCALE GENOMIC DNA]</scope>
    <source>
        <strain evidence="2">BUZ 3T</strain>
        <plasmid evidence="1 2">pFLIM01</plasmid>
    </source>
</reference>
<proteinExistence type="predicted"/>
<keyword evidence="1" id="KW-0614">Plasmid</keyword>
<accession>I2GTW7</accession>
<evidence type="ECO:0000313" key="1">
    <source>
        <dbReference type="EMBL" id="CCH57568.1"/>
    </source>
</evidence>
<evidence type="ECO:0000313" key="2">
    <source>
        <dbReference type="Proteomes" id="UP000009309"/>
    </source>
</evidence>
<evidence type="ECO:0008006" key="3">
    <source>
        <dbReference type="Google" id="ProtNLM"/>
    </source>
</evidence>
<organism evidence="1 2">
    <name type="scientific">Fibrisoma limi BUZ 3</name>
    <dbReference type="NCBI Taxonomy" id="1185876"/>
    <lineage>
        <taxon>Bacteria</taxon>
        <taxon>Pseudomonadati</taxon>
        <taxon>Bacteroidota</taxon>
        <taxon>Cytophagia</taxon>
        <taxon>Cytophagales</taxon>
        <taxon>Spirosomataceae</taxon>
        <taxon>Fibrisoma</taxon>
    </lineage>
</organism>
<gene>
    <name evidence="1" type="ORF">BN8_p06754</name>
</gene>
<dbReference type="EMBL" id="HE805916">
    <property type="protein sequence ID" value="CCH57568.1"/>
    <property type="molecule type" value="Genomic_DNA"/>
</dbReference>
<geneLocation type="plasmid" evidence="1 2">
    <name>pFLIM01</name>
</geneLocation>
<dbReference type="OrthoDB" id="961254at2"/>
<sequence>MNFIKIDPYACTVTTVEGDGSNESFCQLLGSEFWDVCARQHNHDALLVDDDALSRNPQPPAFSFDGIAVHGIAIVTGCDWDGKTTEPTFTVEQVVERITWLGAVQTKPALVWKAW</sequence>